<dbReference type="Pfam" id="PF13416">
    <property type="entry name" value="SBP_bac_8"/>
    <property type="match status" value="1"/>
</dbReference>
<protein>
    <submittedName>
        <fullName evidence="1">Unannotated protein</fullName>
    </submittedName>
</protein>
<gene>
    <name evidence="1" type="ORF">UFOPK3119_00363</name>
    <name evidence="2" type="ORF">UFOPK3861_00283</name>
    <name evidence="3" type="ORF">UFOPK4348_00462</name>
</gene>
<dbReference type="InterPro" id="IPR006059">
    <property type="entry name" value="SBP"/>
</dbReference>
<reference evidence="1" key="1">
    <citation type="submission" date="2020-05" db="EMBL/GenBank/DDBJ databases">
        <authorList>
            <person name="Chiriac C."/>
            <person name="Salcher M."/>
            <person name="Ghai R."/>
            <person name="Kavagutti S V."/>
        </authorList>
    </citation>
    <scope>NUCLEOTIDE SEQUENCE</scope>
</reference>
<dbReference type="PANTHER" id="PTHR42779:SF1">
    <property type="entry name" value="PROTEIN YNJB"/>
    <property type="match status" value="1"/>
</dbReference>
<proteinExistence type="predicted"/>
<dbReference type="PANTHER" id="PTHR42779">
    <property type="entry name" value="PROTEIN YNJB"/>
    <property type="match status" value="1"/>
</dbReference>
<evidence type="ECO:0000313" key="1">
    <source>
        <dbReference type="EMBL" id="CAB4808759.1"/>
    </source>
</evidence>
<organism evidence="1">
    <name type="scientific">freshwater metagenome</name>
    <dbReference type="NCBI Taxonomy" id="449393"/>
    <lineage>
        <taxon>unclassified sequences</taxon>
        <taxon>metagenomes</taxon>
        <taxon>ecological metagenomes</taxon>
    </lineage>
</organism>
<accession>A0A6J6YI90</accession>
<sequence>MFKSKLMKSAVVAVMATFAIGSSVPSAPAASKTIELLISADTNIQTLWNTVLIPAFEKEYPGYKVNVTFDRNGLRDAQTFAKIVAAKETRRDPGVDLIDGGIAGRLAQAGLLYRPSPSLMPNLKDVSKVLVKQGNGQIPYRASTVLLAYNSKNVTKVPKTLAEVLTWIKANPGKFSYNVPSGGGSGYSFVQTVVDMNLDADERLAMSLAGNKDIQTKWAKGLETLRDLNKYTYGKNGTYPANNAATLNLLSTGEIDMGTVWSDQFASAKAAGTMPANIKVTAIKSPSLTGGPAWLGIPINGSNRTGGRLLANFVLSPAMQNAIMGGALKGIPVVNLAKLDPALAEGVKDVDVTDMRAPYFPANSDDLKSAWSLAVPGK</sequence>
<evidence type="ECO:0000313" key="2">
    <source>
        <dbReference type="EMBL" id="CAB4952652.1"/>
    </source>
</evidence>
<dbReference type="SUPFAM" id="SSF53850">
    <property type="entry name" value="Periplasmic binding protein-like II"/>
    <property type="match status" value="1"/>
</dbReference>
<dbReference type="EMBL" id="CAFAAX010000028">
    <property type="protein sequence ID" value="CAB4808759.1"/>
    <property type="molecule type" value="Genomic_DNA"/>
</dbReference>
<dbReference type="AlphaFoldDB" id="A0A6J6YI90"/>
<name>A0A6J6YI90_9ZZZZ</name>
<evidence type="ECO:0000313" key="3">
    <source>
        <dbReference type="EMBL" id="CAB5062803.1"/>
    </source>
</evidence>
<dbReference type="Gene3D" id="3.40.190.10">
    <property type="entry name" value="Periplasmic binding protein-like II"/>
    <property type="match status" value="2"/>
</dbReference>
<dbReference type="EMBL" id="CAFBNQ010000016">
    <property type="protein sequence ID" value="CAB4952652.1"/>
    <property type="molecule type" value="Genomic_DNA"/>
</dbReference>
<dbReference type="EMBL" id="CAFBQR010000067">
    <property type="protein sequence ID" value="CAB5062803.1"/>
    <property type="molecule type" value="Genomic_DNA"/>
</dbReference>